<evidence type="ECO:0000259" key="2">
    <source>
        <dbReference type="Pfam" id="PF20028"/>
    </source>
</evidence>
<dbReference type="InterPro" id="IPR045453">
    <property type="entry name" value="VMAP-M8"/>
</dbReference>
<name>A0A7K0BRG3_9ACTN</name>
<sequence>MQGWEWRAWVGGPNGGKIGSAFLVSPRLLLTAAHVVAGMDEVRVGFPGVAEDLPVQVRPCTGWRVAGDPGDVAVLELAEPVGITPARFAAPGRPAPDARPDLGTYGFPRRKDGKARYAAVTTGPDLVQNQEWWQLATVGPGEWLEHGYSGAAVYDLRTGDVVGMVTDAELREGKRGSTGLMLPVASLRRHWEPLDDLLPLTWLTPAARRELRELLDGVPADEAAVMREIGRRPLRPFTSMWDTVRYVAEGWPEERLARYLRALRRPGLGDWARRHLPGPADPAGGMASIIVRLERVTHDGAFDLTVHTWLDGAEGPAQKTVRVPEKKVRAAVEEQVQHATAFVAGRRDWMIEFAVPEGWLGKPFETWYIDRAQRLPMRLYPIVVRDVKRLRPHSILWDQAKRRWELLLERGRSDPEPIGCKPRPSAAFRDWLEANTGHCVLVYGARPAKGALSAALKTGVPVMLWPRAACDPGHDDCAGRRDALVARVAAAHPADLPAVALALRREALVAPDAAHCGRDLTLLWDDPSRLPDPPLAMEV</sequence>
<proteinExistence type="predicted"/>
<dbReference type="Gene3D" id="2.40.10.120">
    <property type="match status" value="1"/>
</dbReference>
<evidence type="ECO:0008006" key="5">
    <source>
        <dbReference type="Google" id="ProtNLM"/>
    </source>
</evidence>
<evidence type="ECO:0000313" key="4">
    <source>
        <dbReference type="Proteomes" id="UP000487268"/>
    </source>
</evidence>
<keyword evidence="4" id="KW-1185">Reference proteome</keyword>
<dbReference type="Pfam" id="PF19969">
    <property type="entry name" value="VMAP-M8"/>
    <property type="match status" value="1"/>
</dbReference>
<dbReference type="Pfam" id="PF20028">
    <property type="entry name" value="VMAP-C"/>
    <property type="match status" value="1"/>
</dbReference>
<dbReference type="OrthoDB" id="3329683at2"/>
<accession>A0A7K0BRG3</accession>
<feature type="domain" description="vWA-MoxR associated protein C-terminal" evidence="2">
    <location>
        <begin position="306"/>
        <end position="527"/>
    </location>
</feature>
<dbReference type="AlphaFoldDB" id="A0A7K0BRG3"/>
<evidence type="ECO:0000313" key="3">
    <source>
        <dbReference type="EMBL" id="MQY03793.1"/>
    </source>
</evidence>
<reference evidence="3 4" key="1">
    <citation type="submission" date="2019-10" db="EMBL/GenBank/DDBJ databases">
        <title>Actinomadura rubteroloni sp. nov. and Actinomadura macrotermitis sp. nov., isolated from the gut of fungus growing-termite Macrotermes natalensis.</title>
        <authorList>
            <person name="Benndorf R."/>
            <person name="Martin K."/>
            <person name="Kuefner M."/>
            <person name="De Beer W."/>
            <person name="Kaster A.-K."/>
            <person name="Vollmers J."/>
            <person name="Poulsen M."/>
            <person name="Beemelmanns C."/>
        </authorList>
    </citation>
    <scope>NUCLEOTIDE SEQUENCE [LARGE SCALE GENOMIC DNA]</scope>
    <source>
        <strain evidence="3 4">RB68</strain>
    </source>
</reference>
<dbReference type="RefSeq" id="WP_153531675.1">
    <property type="nucleotide sequence ID" value="NZ_WEGH01000001.1"/>
</dbReference>
<organism evidence="3 4">
    <name type="scientific">Actinomadura macrotermitis</name>
    <dbReference type="NCBI Taxonomy" id="2585200"/>
    <lineage>
        <taxon>Bacteria</taxon>
        <taxon>Bacillati</taxon>
        <taxon>Actinomycetota</taxon>
        <taxon>Actinomycetes</taxon>
        <taxon>Streptosporangiales</taxon>
        <taxon>Thermomonosporaceae</taxon>
        <taxon>Actinomadura</taxon>
    </lineage>
</organism>
<comment type="caution">
    <text evidence="3">The sequence shown here is derived from an EMBL/GenBank/DDBJ whole genome shotgun (WGS) entry which is preliminary data.</text>
</comment>
<evidence type="ECO:0000259" key="1">
    <source>
        <dbReference type="Pfam" id="PF19969"/>
    </source>
</evidence>
<dbReference type="SUPFAM" id="SSF50494">
    <property type="entry name" value="Trypsin-like serine proteases"/>
    <property type="match status" value="1"/>
</dbReference>
<dbReference type="Proteomes" id="UP000487268">
    <property type="component" value="Unassembled WGS sequence"/>
</dbReference>
<gene>
    <name evidence="3" type="ORF">ACRB68_18390</name>
</gene>
<dbReference type="InterPro" id="IPR045450">
    <property type="entry name" value="VMAP_C"/>
</dbReference>
<dbReference type="Pfam" id="PF13365">
    <property type="entry name" value="Trypsin_2"/>
    <property type="match status" value="1"/>
</dbReference>
<dbReference type="EMBL" id="WEGH01000001">
    <property type="protein sequence ID" value="MQY03793.1"/>
    <property type="molecule type" value="Genomic_DNA"/>
</dbReference>
<protein>
    <recommendedName>
        <fullName evidence="5">Trypsin-like peptidase domain-containing protein</fullName>
    </recommendedName>
</protein>
<feature type="domain" description="vWA-MoxR associated protein middle region 8" evidence="1">
    <location>
        <begin position="195"/>
        <end position="278"/>
    </location>
</feature>
<dbReference type="InterPro" id="IPR009003">
    <property type="entry name" value="Peptidase_S1_PA"/>
</dbReference>